<dbReference type="EMBL" id="JBHSUB010000008">
    <property type="protein sequence ID" value="MFC6378133.1"/>
    <property type="molecule type" value="Genomic_DNA"/>
</dbReference>
<dbReference type="Gene3D" id="3.30.1330.60">
    <property type="entry name" value="OmpA-like domain"/>
    <property type="match status" value="1"/>
</dbReference>
<evidence type="ECO:0000256" key="1">
    <source>
        <dbReference type="ARBA" id="ARBA00004442"/>
    </source>
</evidence>
<evidence type="ECO:0000259" key="4">
    <source>
        <dbReference type="PROSITE" id="PS51123"/>
    </source>
</evidence>
<dbReference type="PANTHER" id="PTHR30329">
    <property type="entry name" value="STATOR ELEMENT OF FLAGELLAR MOTOR COMPLEX"/>
    <property type="match status" value="1"/>
</dbReference>
<reference evidence="6" key="1">
    <citation type="journal article" date="2019" name="Int. J. Syst. Evol. Microbiol.">
        <title>The Global Catalogue of Microorganisms (GCM) 10K type strain sequencing project: providing services to taxonomists for standard genome sequencing and annotation.</title>
        <authorList>
            <consortium name="The Broad Institute Genomics Platform"/>
            <consortium name="The Broad Institute Genome Sequencing Center for Infectious Disease"/>
            <person name="Wu L."/>
            <person name="Ma J."/>
        </authorList>
    </citation>
    <scope>NUCLEOTIDE SEQUENCE [LARGE SCALE GENOMIC DNA]</scope>
    <source>
        <strain evidence="6">CGMCC 1.18518</strain>
    </source>
</reference>
<protein>
    <submittedName>
        <fullName evidence="5">OmpA family protein</fullName>
    </submittedName>
</protein>
<keyword evidence="2 3" id="KW-0472">Membrane</keyword>
<dbReference type="InterPro" id="IPR036737">
    <property type="entry name" value="OmpA-like_sf"/>
</dbReference>
<dbReference type="RefSeq" id="WP_385949354.1">
    <property type="nucleotide sequence ID" value="NZ_JBHSUB010000008.1"/>
</dbReference>
<dbReference type="InterPro" id="IPR006664">
    <property type="entry name" value="OMP_bac"/>
</dbReference>
<dbReference type="Proteomes" id="UP001596230">
    <property type="component" value="Unassembled WGS sequence"/>
</dbReference>
<evidence type="ECO:0000313" key="6">
    <source>
        <dbReference type="Proteomes" id="UP001596230"/>
    </source>
</evidence>
<name>A0ABW1VXQ9_9GAMM</name>
<keyword evidence="6" id="KW-1185">Reference proteome</keyword>
<evidence type="ECO:0000256" key="2">
    <source>
        <dbReference type="ARBA" id="ARBA00023136"/>
    </source>
</evidence>
<dbReference type="PROSITE" id="PS51123">
    <property type="entry name" value="OMPA_2"/>
    <property type="match status" value="1"/>
</dbReference>
<dbReference type="CDD" id="cd07185">
    <property type="entry name" value="OmpA_C-like"/>
    <property type="match status" value="1"/>
</dbReference>
<dbReference type="InterPro" id="IPR050330">
    <property type="entry name" value="Bact_OuterMem_StrucFunc"/>
</dbReference>
<dbReference type="SUPFAM" id="SSF103088">
    <property type="entry name" value="OmpA-like"/>
    <property type="match status" value="1"/>
</dbReference>
<feature type="domain" description="OmpA-like" evidence="4">
    <location>
        <begin position="454"/>
        <end position="572"/>
    </location>
</feature>
<dbReference type="InterPro" id="IPR006665">
    <property type="entry name" value="OmpA-like"/>
</dbReference>
<proteinExistence type="predicted"/>
<sequence length="581" mass="63170">MSRGSCFSELTAYGTMISAGAIIPSVSALQQRLADRMAEFSRCLTEEHGDTDQSRSLCRLLRYFLDQQLQRHRQHSPCGRVHAACGPQAPADRDLPADISEALQTLLAGSDSILFRDSYRLLCLLSVTVSGNKALTDAFLVAYRKRYFSLPGTEPLPAVTPHDELPESRGQRICLITGPCAGYGFSRHDTTGSPGKTVLRMVVTDPLLLSERLRYLSETYPQVALDCVIPLTGDAYGSDDLLAAAFIRWRHSLISAGKIPAVRCQLVIYARLSRQPPPGEPQGAIWVRTPSAAGTGSFPQLLTQLHQQLQSAAHYGDSDATARACAVKPLSDWLNGDELCSSLSELFTDTPLQLTELLLADICQGFPRHGGWSHWLAEHYLLYPALSQATPSLPLPPPLPVASLTAKSPALPFRRSARWRYAAQGLLLCLLLSAALLLSRSPRPGPPVMPATAIAPLSLPDPGAGWFVPGSSTITGTRYATLAALLPVLRRTPQYPVLIVGYTDNTGTPAGNRTLSLRRAEAVRDWLVANSEFPASHFIVEGAGETHPVTPNDSQQGRAGNRRIEIIPLIPHLFQVNKDYD</sequence>
<organism evidence="5 6">
    <name type="scientific">Tatumella terrea</name>
    <dbReference type="NCBI Taxonomy" id="419007"/>
    <lineage>
        <taxon>Bacteria</taxon>
        <taxon>Pseudomonadati</taxon>
        <taxon>Pseudomonadota</taxon>
        <taxon>Gammaproteobacteria</taxon>
        <taxon>Enterobacterales</taxon>
        <taxon>Erwiniaceae</taxon>
        <taxon>Tatumella</taxon>
    </lineage>
</organism>
<gene>
    <name evidence="5" type="ORF">ACFP9W_08535</name>
</gene>
<comment type="caution">
    <text evidence="5">The sequence shown here is derived from an EMBL/GenBank/DDBJ whole genome shotgun (WGS) entry which is preliminary data.</text>
</comment>
<dbReference type="Pfam" id="PF00691">
    <property type="entry name" value="OmpA"/>
    <property type="match status" value="1"/>
</dbReference>
<accession>A0ABW1VXQ9</accession>
<dbReference type="PANTHER" id="PTHR30329:SF20">
    <property type="entry name" value="EXPORTED PROTEIN"/>
    <property type="match status" value="1"/>
</dbReference>
<evidence type="ECO:0000256" key="3">
    <source>
        <dbReference type="PROSITE-ProRule" id="PRU00473"/>
    </source>
</evidence>
<comment type="subcellular location">
    <subcellularLocation>
        <location evidence="1">Cell outer membrane</location>
    </subcellularLocation>
</comment>
<dbReference type="PRINTS" id="PR01021">
    <property type="entry name" value="OMPADOMAIN"/>
</dbReference>
<evidence type="ECO:0000313" key="5">
    <source>
        <dbReference type="EMBL" id="MFC6378133.1"/>
    </source>
</evidence>